<reference evidence="12" key="1">
    <citation type="submission" date="2021-02" db="EMBL/GenBank/DDBJ databases">
        <title>Metagenome-assembled genomes from human diarrheal sample B26.</title>
        <authorList>
            <person name="Ateba T.P."/>
            <person name="Alayande K.A."/>
            <person name="Mwanza M."/>
        </authorList>
    </citation>
    <scope>NUCLEOTIDE SEQUENCE</scope>
    <source>
        <strain evidence="12">06WH</strain>
    </source>
</reference>
<keyword evidence="7 8" id="KW-0119">Carbohydrate metabolism</keyword>
<proteinExistence type="inferred from homology"/>
<dbReference type="EMBL" id="JAFHBD010000037">
    <property type="protein sequence ID" value="MBN2953719.1"/>
    <property type="molecule type" value="Genomic_DNA"/>
</dbReference>
<feature type="binding site" evidence="11">
    <location>
        <begin position="78"/>
        <end position="79"/>
    </location>
    <ligand>
        <name>beta-D-galactose</name>
        <dbReference type="ChEBI" id="CHEBI:27667"/>
    </ligand>
</feature>
<feature type="binding site" evidence="11">
    <location>
        <begin position="175"/>
        <end position="177"/>
    </location>
    <ligand>
        <name>beta-D-galactose</name>
        <dbReference type="ChEBI" id="CHEBI:27667"/>
    </ligand>
</feature>
<evidence type="ECO:0000256" key="1">
    <source>
        <dbReference type="ARBA" id="ARBA00001614"/>
    </source>
</evidence>
<dbReference type="AlphaFoldDB" id="A0A939CGJ4"/>
<dbReference type="PANTHER" id="PTHR10091">
    <property type="entry name" value="ALDOSE-1-EPIMERASE"/>
    <property type="match status" value="1"/>
</dbReference>
<dbReference type="EC" id="5.1.3.3" evidence="4 8"/>
<evidence type="ECO:0000313" key="14">
    <source>
        <dbReference type="Proteomes" id="UP000737612"/>
    </source>
</evidence>
<dbReference type="InterPro" id="IPR015443">
    <property type="entry name" value="Aldose_1-epimerase"/>
</dbReference>
<gene>
    <name evidence="12" type="ORF">JTJ23_09020</name>
    <name evidence="13" type="ORF">L0N21_02675</name>
</gene>
<dbReference type="InterPro" id="IPR047215">
    <property type="entry name" value="Galactose_mutarotase-like"/>
</dbReference>
<dbReference type="EMBL" id="JAKNFS010000003">
    <property type="protein sequence ID" value="MCG4764430.1"/>
    <property type="molecule type" value="Genomic_DNA"/>
</dbReference>
<keyword evidence="6 8" id="KW-0413">Isomerase</keyword>
<dbReference type="PIRSF" id="PIRSF005096">
    <property type="entry name" value="GALM"/>
    <property type="match status" value="1"/>
</dbReference>
<feature type="active site" description="Proton acceptor" evidence="9">
    <location>
        <position position="313"/>
    </location>
</feature>
<comment type="pathway">
    <text evidence="2 8">Carbohydrate metabolism; hexose metabolism.</text>
</comment>
<dbReference type="InterPro" id="IPR018052">
    <property type="entry name" value="Ald1_epimerase_CS"/>
</dbReference>
<evidence type="ECO:0000256" key="8">
    <source>
        <dbReference type="PIRNR" id="PIRNR005096"/>
    </source>
</evidence>
<dbReference type="GO" id="GO:0004034">
    <property type="term" value="F:aldose 1-epimerase activity"/>
    <property type="evidence" value="ECO:0007669"/>
    <property type="project" value="UniProtKB-EC"/>
</dbReference>
<dbReference type="Proteomes" id="UP001199915">
    <property type="component" value="Unassembled WGS sequence"/>
</dbReference>
<organism evidence="12 14">
    <name type="scientific">Fusicatenibacter saccharivorans</name>
    <dbReference type="NCBI Taxonomy" id="1150298"/>
    <lineage>
        <taxon>Bacteria</taxon>
        <taxon>Bacillati</taxon>
        <taxon>Bacillota</taxon>
        <taxon>Clostridia</taxon>
        <taxon>Lachnospirales</taxon>
        <taxon>Lachnospiraceae</taxon>
        <taxon>Fusicatenibacter</taxon>
    </lineage>
</organism>
<dbReference type="NCBIfam" id="NF008277">
    <property type="entry name" value="PRK11055.1"/>
    <property type="match status" value="1"/>
</dbReference>
<dbReference type="Gene3D" id="2.70.98.10">
    <property type="match status" value="1"/>
</dbReference>
<dbReference type="Pfam" id="PF01263">
    <property type="entry name" value="Aldose_epim"/>
    <property type="match status" value="1"/>
</dbReference>
<dbReference type="InterPro" id="IPR008183">
    <property type="entry name" value="Aldose_1/G6P_1-epimerase"/>
</dbReference>
<evidence type="ECO:0000313" key="13">
    <source>
        <dbReference type="EMBL" id="MCG4764430.1"/>
    </source>
</evidence>
<evidence type="ECO:0000313" key="12">
    <source>
        <dbReference type="EMBL" id="MBN2953719.1"/>
    </source>
</evidence>
<name>A0A939CGJ4_9FIRM</name>
<dbReference type="RefSeq" id="WP_055218365.1">
    <property type="nucleotide sequence ID" value="NZ_JAAITR010000001.1"/>
</dbReference>
<dbReference type="PROSITE" id="PS00545">
    <property type="entry name" value="ALDOSE_1_EPIMERASE"/>
    <property type="match status" value="1"/>
</dbReference>
<evidence type="ECO:0000256" key="10">
    <source>
        <dbReference type="PIRSR" id="PIRSR005096-2"/>
    </source>
</evidence>
<dbReference type="PANTHER" id="PTHR10091:SF0">
    <property type="entry name" value="GALACTOSE MUTAROTASE"/>
    <property type="match status" value="1"/>
</dbReference>
<evidence type="ECO:0000256" key="2">
    <source>
        <dbReference type="ARBA" id="ARBA00005028"/>
    </source>
</evidence>
<dbReference type="GeneID" id="79854329"/>
<comment type="similarity">
    <text evidence="3 8">Belongs to the aldose epimerase family.</text>
</comment>
<comment type="catalytic activity">
    <reaction evidence="1 8">
        <text>alpha-D-glucose = beta-D-glucose</text>
        <dbReference type="Rhea" id="RHEA:10264"/>
        <dbReference type="ChEBI" id="CHEBI:15903"/>
        <dbReference type="ChEBI" id="CHEBI:17925"/>
        <dbReference type="EC" id="5.1.3.3"/>
    </reaction>
</comment>
<evidence type="ECO:0000256" key="11">
    <source>
        <dbReference type="PIRSR" id="PIRSR005096-3"/>
    </source>
</evidence>
<reference evidence="13" key="2">
    <citation type="submission" date="2022-01" db="EMBL/GenBank/DDBJ databases">
        <title>Collection of gut derived symbiotic bacterial strains cultured from healthy donors.</title>
        <authorList>
            <person name="Lin H."/>
            <person name="Kohout C."/>
            <person name="Waligurski E."/>
            <person name="Pamer E.G."/>
        </authorList>
    </citation>
    <scope>NUCLEOTIDE SEQUENCE</scope>
    <source>
        <strain evidence="13">DFI.5.49</strain>
    </source>
</reference>
<dbReference type="CDD" id="cd09019">
    <property type="entry name" value="galactose_mutarotase_like"/>
    <property type="match status" value="1"/>
</dbReference>
<evidence type="ECO:0000256" key="5">
    <source>
        <dbReference type="ARBA" id="ARBA00014165"/>
    </source>
</evidence>
<dbReference type="GO" id="GO:0030246">
    <property type="term" value="F:carbohydrate binding"/>
    <property type="evidence" value="ECO:0007669"/>
    <property type="project" value="InterPro"/>
</dbReference>
<sequence length="347" mass="37787">MKKQGFGTTKDGKEALLYTLSNKNGMEISVTDYGAHLVSVLVPDKDGKKRDVVLGFDSVTGYETDGSHFGATIGRNGNRIAGAAFELHGKTYQLAKNENNNNLHSGPDGYDYRLWNVEEADDSAVTFVLMSPDGDQGFPGNFEVSVTYTLTDENAVEIHYEGSCDQDTVVNMTNHSYFNLAGHDAGSIENQTLVLKAEQFSPVIDSASIPTGEHAPVQGTPMDFTSEKAIGAEIEADFEQLKLTGGYDHNFILDKAVEGSIELMAVASCKESGITMEAFTDLPCVQFYAGNFIAPVTGKNGVFYDKRNGFCLESQYVPNAINQEGEEKPILEAGDTYDTTTVYKFIF</sequence>
<evidence type="ECO:0000256" key="9">
    <source>
        <dbReference type="PIRSR" id="PIRSR005096-1"/>
    </source>
</evidence>
<dbReference type="Proteomes" id="UP000737612">
    <property type="component" value="Unassembled WGS sequence"/>
</dbReference>
<feature type="binding site" evidence="10">
    <location>
        <position position="248"/>
    </location>
    <ligand>
        <name>beta-D-galactose</name>
        <dbReference type="ChEBI" id="CHEBI:27667"/>
    </ligand>
</feature>
<dbReference type="SUPFAM" id="SSF74650">
    <property type="entry name" value="Galactose mutarotase-like"/>
    <property type="match status" value="1"/>
</dbReference>
<feature type="active site" description="Proton donor" evidence="9">
    <location>
        <position position="175"/>
    </location>
</feature>
<dbReference type="OrthoDB" id="9779408at2"/>
<protein>
    <recommendedName>
        <fullName evidence="5 8">Aldose 1-epimerase</fullName>
        <ecNumber evidence="4 8">5.1.3.3</ecNumber>
    </recommendedName>
</protein>
<evidence type="ECO:0000256" key="7">
    <source>
        <dbReference type="ARBA" id="ARBA00023277"/>
    </source>
</evidence>
<dbReference type="GO" id="GO:0006006">
    <property type="term" value="P:glucose metabolic process"/>
    <property type="evidence" value="ECO:0007669"/>
    <property type="project" value="TreeGrafter"/>
</dbReference>
<evidence type="ECO:0000256" key="6">
    <source>
        <dbReference type="ARBA" id="ARBA00023235"/>
    </source>
</evidence>
<accession>A0A939CGJ4</accession>
<comment type="caution">
    <text evidence="12">The sequence shown here is derived from an EMBL/GenBank/DDBJ whole genome shotgun (WGS) entry which is preliminary data.</text>
</comment>
<dbReference type="InterPro" id="IPR014718">
    <property type="entry name" value="GH-type_carb-bd"/>
</dbReference>
<dbReference type="InterPro" id="IPR011013">
    <property type="entry name" value="Gal_mutarotase_sf_dom"/>
</dbReference>
<evidence type="ECO:0000256" key="3">
    <source>
        <dbReference type="ARBA" id="ARBA00006206"/>
    </source>
</evidence>
<evidence type="ECO:0000256" key="4">
    <source>
        <dbReference type="ARBA" id="ARBA00013185"/>
    </source>
</evidence>
<dbReference type="GO" id="GO:0033499">
    <property type="term" value="P:galactose catabolic process via UDP-galactose, Leloir pathway"/>
    <property type="evidence" value="ECO:0007669"/>
    <property type="project" value="TreeGrafter"/>
</dbReference>